<dbReference type="PANTHER" id="PTHR30136">
    <property type="entry name" value="HELIX-TURN-HELIX TRANSCRIPTIONAL REGULATOR, ICLR FAMILY"/>
    <property type="match status" value="1"/>
</dbReference>
<dbReference type="Pfam" id="PF09339">
    <property type="entry name" value="HTH_IclR"/>
    <property type="match status" value="1"/>
</dbReference>
<dbReference type="PROSITE" id="PS51077">
    <property type="entry name" value="HTH_ICLR"/>
    <property type="match status" value="1"/>
</dbReference>
<sequence>MLLQANRTALRSSVHGDANRYDAPIGDGESAGGAHASSGMVVPLARSLAILAAFPPHEAWLGNQELVIETGIPAPTISRIARSLVTLGYLHYSPERRKYRLAAPVLSLGYAATAHSNVQLRARLEMQAFATQSETYVMLGSRDRLDVIVLGTCVSKPASIDLKLYAGTRLRIASSPMGWALLAALPELERFYLLGNIERKAGRDWAGLRRRISQGISQVHNVGYCMSIGEWEPDLTILAVPLVVQDQTPHVLACIGRSARLGRARVERELGPRLVAATQHLQEQAGVID</sequence>
<dbReference type="InterPro" id="IPR029016">
    <property type="entry name" value="GAF-like_dom_sf"/>
</dbReference>
<protein>
    <submittedName>
        <fullName evidence="6">IclR family transcriptional regulator</fullName>
    </submittedName>
</protein>
<dbReference type="GO" id="GO:0003677">
    <property type="term" value="F:DNA binding"/>
    <property type="evidence" value="ECO:0007669"/>
    <property type="project" value="UniProtKB-KW"/>
</dbReference>
<name>A0A158D9W6_9BURK</name>
<dbReference type="SUPFAM" id="SSF46785">
    <property type="entry name" value="Winged helix' DNA-binding domain"/>
    <property type="match status" value="1"/>
</dbReference>
<feature type="domain" description="IclR-ED" evidence="5">
    <location>
        <begin position="104"/>
        <end position="287"/>
    </location>
</feature>
<reference evidence="6" key="1">
    <citation type="submission" date="2016-01" db="EMBL/GenBank/DDBJ databases">
        <authorList>
            <person name="Peeters C."/>
        </authorList>
    </citation>
    <scope>NUCLEOTIDE SEQUENCE [LARGE SCALE GENOMIC DNA]</scope>
    <source>
        <strain evidence="6">LMG 29318</strain>
    </source>
</reference>
<evidence type="ECO:0000256" key="3">
    <source>
        <dbReference type="ARBA" id="ARBA00023163"/>
    </source>
</evidence>
<dbReference type="SUPFAM" id="SSF55781">
    <property type="entry name" value="GAF domain-like"/>
    <property type="match status" value="1"/>
</dbReference>
<dbReference type="SMART" id="SM00346">
    <property type="entry name" value="HTH_ICLR"/>
    <property type="match status" value="1"/>
</dbReference>
<dbReference type="GO" id="GO:0003700">
    <property type="term" value="F:DNA-binding transcription factor activity"/>
    <property type="evidence" value="ECO:0007669"/>
    <property type="project" value="TreeGrafter"/>
</dbReference>
<evidence type="ECO:0000259" key="5">
    <source>
        <dbReference type="PROSITE" id="PS51078"/>
    </source>
</evidence>
<dbReference type="InterPro" id="IPR036388">
    <property type="entry name" value="WH-like_DNA-bd_sf"/>
</dbReference>
<dbReference type="Proteomes" id="UP000054870">
    <property type="component" value="Unassembled WGS sequence"/>
</dbReference>
<gene>
    <name evidence="6" type="ORF">AWB75_06428</name>
</gene>
<dbReference type="Gene3D" id="3.30.450.40">
    <property type="match status" value="1"/>
</dbReference>
<dbReference type="InterPro" id="IPR005471">
    <property type="entry name" value="Tscrpt_reg_IclR_N"/>
</dbReference>
<proteinExistence type="predicted"/>
<keyword evidence="1" id="KW-0805">Transcription regulation</keyword>
<dbReference type="InterPro" id="IPR050707">
    <property type="entry name" value="HTH_MetabolicPath_Reg"/>
</dbReference>
<dbReference type="RefSeq" id="WP_061128085.1">
    <property type="nucleotide sequence ID" value="NZ_FCOF02000056.1"/>
</dbReference>
<dbReference type="InterPro" id="IPR036390">
    <property type="entry name" value="WH_DNA-bd_sf"/>
</dbReference>
<evidence type="ECO:0000313" key="6">
    <source>
        <dbReference type="EMBL" id="SAK91359.1"/>
    </source>
</evidence>
<keyword evidence="2" id="KW-0238">DNA-binding</keyword>
<evidence type="ECO:0000313" key="7">
    <source>
        <dbReference type="Proteomes" id="UP000054870"/>
    </source>
</evidence>
<dbReference type="PROSITE" id="PS51078">
    <property type="entry name" value="ICLR_ED"/>
    <property type="match status" value="1"/>
</dbReference>
<keyword evidence="7" id="KW-1185">Reference proteome</keyword>
<evidence type="ECO:0000256" key="2">
    <source>
        <dbReference type="ARBA" id="ARBA00023125"/>
    </source>
</evidence>
<organism evidence="6 7">
    <name type="scientific">Caballeronia catudaia</name>
    <dbReference type="NCBI Taxonomy" id="1777136"/>
    <lineage>
        <taxon>Bacteria</taxon>
        <taxon>Pseudomonadati</taxon>
        <taxon>Pseudomonadota</taxon>
        <taxon>Betaproteobacteria</taxon>
        <taxon>Burkholderiales</taxon>
        <taxon>Burkholderiaceae</taxon>
        <taxon>Caballeronia</taxon>
    </lineage>
</organism>
<dbReference type="Pfam" id="PF01614">
    <property type="entry name" value="IclR_C"/>
    <property type="match status" value="1"/>
</dbReference>
<dbReference type="AlphaFoldDB" id="A0A158D9W6"/>
<dbReference type="EMBL" id="FCOF02000056">
    <property type="protein sequence ID" value="SAK91359.1"/>
    <property type="molecule type" value="Genomic_DNA"/>
</dbReference>
<comment type="caution">
    <text evidence="6">The sequence shown here is derived from an EMBL/GenBank/DDBJ whole genome shotgun (WGS) entry which is preliminary data.</text>
</comment>
<dbReference type="GO" id="GO:0045892">
    <property type="term" value="P:negative regulation of DNA-templated transcription"/>
    <property type="evidence" value="ECO:0007669"/>
    <property type="project" value="TreeGrafter"/>
</dbReference>
<dbReference type="OrthoDB" id="5401369at2"/>
<dbReference type="InterPro" id="IPR014757">
    <property type="entry name" value="Tscrpt_reg_IclR_C"/>
</dbReference>
<evidence type="ECO:0000256" key="1">
    <source>
        <dbReference type="ARBA" id="ARBA00023015"/>
    </source>
</evidence>
<feature type="domain" description="HTH iclR-type" evidence="4">
    <location>
        <begin position="41"/>
        <end position="103"/>
    </location>
</feature>
<dbReference type="Gene3D" id="1.10.10.10">
    <property type="entry name" value="Winged helix-like DNA-binding domain superfamily/Winged helix DNA-binding domain"/>
    <property type="match status" value="1"/>
</dbReference>
<dbReference type="PANTHER" id="PTHR30136:SF33">
    <property type="entry name" value="TRANSCRIPTIONAL REGULATORY PROTEIN"/>
    <property type="match status" value="1"/>
</dbReference>
<keyword evidence="3" id="KW-0804">Transcription</keyword>
<evidence type="ECO:0000259" key="4">
    <source>
        <dbReference type="PROSITE" id="PS51077"/>
    </source>
</evidence>
<accession>A0A158D9W6</accession>